<gene>
    <name evidence="2" type="ORF">GCM10011444_00790</name>
</gene>
<reference evidence="3" key="1">
    <citation type="journal article" date="2019" name="Int. J. Syst. Evol. Microbiol.">
        <title>The Global Catalogue of Microorganisms (GCM) 10K type strain sequencing project: providing services to taxonomists for standard genome sequencing and annotation.</title>
        <authorList>
            <consortium name="The Broad Institute Genomics Platform"/>
            <consortium name="The Broad Institute Genome Sequencing Center for Infectious Disease"/>
            <person name="Wu L."/>
            <person name="Ma J."/>
        </authorList>
    </citation>
    <scope>NUCLEOTIDE SEQUENCE [LARGE SCALE GENOMIC DNA]</scope>
    <source>
        <strain evidence="3">CCM 8681</strain>
    </source>
</reference>
<protein>
    <recommendedName>
        <fullName evidence="4">Anti-sigma factor</fullName>
    </recommendedName>
</protein>
<feature type="transmembrane region" description="Helical" evidence="1">
    <location>
        <begin position="45"/>
        <end position="66"/>
    </location>
</feature>
<evidence type="ECO:0008006" key="4">
    <source>
        <dbReference type="Google" id="ProtNLM"/>
    </source>
</evidence>
<keyword evidence="1" id="KW-0812">Transmembrane</keyword>
<sequence length="270" mass="30514">MAPIKFEEQIKDKLEQRTVTPSAEAWSKLSEQLDADHKRSKKASFWWFGIAASIAALIFVSISYFGQQDETSIDNSIVKDEIKNIIQPKAEEKVIDINKTVTEDIVAIEKDDAIKEVETQTEAPKTVIKKNVNQVKTINKVILKSVTNDVAKVEKQVPQRTDNLELKKTPQELMTPKLEVELNSVASVMQEVKSKNKNTVTDQQIDSLLKVANRELLIDKAVKKSSNIVNADALLQDVEEAMGESFRTRIYETLKDNYKKVKTAVAQRNN</sequence>
<keyword evidence="1" id="KW-1133">Transmembrane helix</keyword>
<accession>A0ABQ2BTJ2</accession>
<evidence type="ECO:0000256" key="1">
    <source>
        <dbReference type="SAM" id="Phobius"/>
    </source>
</evidence>
<dbReference type="EMBL" id="BMDQ01000001">
    <property type="protein sequence ID" value="GGI55770.1"/>
    <property type="molecule type" value="Genomic_DNA"/>
</dbReference>
<evidence type="ECO:0000313" key="3">
    <source>
        <dbReference type="Proteomes" id="UP000624701"/>
    </source>
</evidence>
<keyword evidence="1" id="KW-0472">Membrane</keyword>
<proteinExistence type="predicted"/>
<dbReference type="Proteomes" id="UP000624701">
    <property type="component" value="Unassembled WGS sequence"/>
</dbReference>
<dbReference type="RefSeq" id="WP_188372717.1">
    <property type="nucleotide sequence ID" value="NZ_BMDQ01000001.1"/>
</dbReference>
<name>A0ABQ2BTJ2_9FLAO</name>
<keyword evidence="3" id="KW-1185">Reference proteome</keyword>
<evidence type="ECO:0000313" key="2">
    <source>
        <dbReference type="EMBL" id="GGI55770.1"/>
    </source>
</evidence>
<organism evidence="2 3">
    <name type="scientific">Winogradskyella haliclonae</name>
    <dbReference type="NCBI Taxonomy" id="2048558"/>
    <lineage>
        <taxon>Bacteria</taxon>
        <taxon>Pseudomonadati</taxon>
        <taxon>Bacteroidota</taxon>
        <taxon>Flavobacteriia</taxon>
        <taxon>Flavobacteriales</taxon>
        <taxon>Flavobacteriaceae</taxon>
        <taxon>Winogradskyella</taxon>
    </lineage>
</organism>
<comment type="caution">
    <text evidence="2">The sequence shown here is derived from an EMBL/GenBank/DDBJ whole genome shotgun (WGS) entry which is preliminary data.</text>
</comment>